<protein>
    <submittedName>
        <fullName evidence="1">Uncharacterized protein</fullName>
    </submittedName>
</protein>
<dbReference type="Proteomes" id="UP001152646">
    <property type="component" value="Unassembled WGS sequence"/>
</dbReference>
<evidence type="ECO:0000313" key="2">
    <source>
        <dbReference type="Proteomes" id="UP001152646"/>
    </source>
</evidence>
<accession>A0A9W4JU39</accession>
<dbReference type="OrthoDB" id="3000060at2759"/>
<dbReference type="EMBL" id="CAJVPA010000217">
    <property type="protein sequence ID" value="CAG8410947.1"/>
    <property type="molecule type" value="Genomic_DNA"/>
</dbReference>
<proteinExistence type="predicted"/>
<reference evidence="1" key="1">
    <citation type="submission" date="2021-07" db="EMBL/GenBank/DDBJ databases">
        <authorList>
            <person name="Branca A.L. A."/>
        </authorList>
    </citation>
    <scope>NUCLEOTIDE SEQUENCE</scope>
</reference>
<name>A0A9W4JU39_9EURO</name>
<comment type="caution">
    <text evidence="1">The sequence shown here is derived from an EMBL/GenBank/DDBJ whole genome shotgun (WGS) entry which is preliminary data.</text>
</comment>
<gene>
    <name evidence="1" type="ORF">PSALAMII_LOCUS9179</name>
</gene>
<sequence>MKKEIANDPRSSISSVHSQQRRSTESWALQDSFIFYCLEQQGPLFTRPSLCLVAALVEANKPEDEANAIIDAIKKLLKDIGVFQNQCVYEDSEVKRIGREWLRSIGRRVRKLLSLCMCKRAITTESVFF</sequence>
<dbReference type="AlphaFoldDB" id="A0A9W4JU39"/>
<evidence type="ECO:0000313" key="1">
    <source>
        <dbReference type="EMBL" id="CAG8410947.1"/>
    </source>
</evidence>
<organism evidence="1 2">
    <name type="scientific">Penicillium salamii</name>
    <dbReference type="NCBI Taxonomy" id="1612424"/>
    <lineage>
        <taxon>Eukaryota</taxon>
        <taxon>Fungi</taxon>
        <taxon>Dikarya</taxon>
        <taxon>Ascomycota</taxon>
        <taxon>Pezizomycotina</taxon>
        <taxon>Eurotiomycetes</taxon>
        <taxon>Eurotiomycetidae</taxon>
        <taxon>Eurotiales</taxon>
        <taxon>Aspergillaceae</taxon>
        <taxon>Penicillium</taxon>
    </lineage>
</organism>